<reference evidence="2" key="1">
    <citation type="journal article" date="2019" name="BMC Genomics">
        <title>A new reference genome for Sorghum bicolor reveals high levels of sequence similarity between sweet and grain genotypes: implications for the genetics of sugar metabolism.</title>
        <authorList>
            <person name="Cooper E.A."/>
            <person name="Brenton Z.W."/>
            <person name="Flinn B.S."/>
            <person name="Jenkins J."/>
            <person name="Shu S."/>
            <person name="Flowers D."/>
            <person name="Luo F."/>
            <person name="Wang Y."/>
            <person name="Xia P."/>
            <person name="Barry K."/>
            <person name="Daum C."/>
            <person name="Lipzen A."/>
            <person name="Yoshinaga Y."/>
            <person name="Schmutz J."/>
            <person name="Saski C."/>
            <person name="Vermerris W."/>
            <person name="Kresovich S."/>
        </authorList>
    </citation>
    <scope>NUCLEOTIDE SEQUENCE</scope>
</reference>
<dbReference type="EMBL" id="CM027682">
    <property type="protein sequence ID" value="KAG0535793.1"/>
    <property type="molecule type" value="Genomic_DNA"/>
</dbReference>
<dbReference type="GO" id="GO:0047617">
    <property type="term" value="F:fatty acyl-CoA hydrolase activity"/>
    <property type="evidence" value="ECO:0007669"/>
    <property type="project" value="InterPro"/>
</dbReference>
<proteinExistence type="predicted"/>
<evidence type="ECO:0000313" key="2">
    <source>
        <dbReference type="EMBL" id="KAG0535793.1"/>
    </source>
</evidence>
<organism evidence="2 3">
    <name type="scientific">Sorghum bicolor</name>
    <name type="common">Sorghum</name>
    <name type="synonym">Sorghum vulgare</name>
    <dbReference type="NCBI Taxonomy" id="4558"/>
    <lineage>
        <taxon>Eukaryota</taxon>
        <taxon>Viridiplantae</taxon>
        <taxon>Streptophyta</taxon>
        <taxon>Embryophyta</taxon>
        <taxon>Tracheophyta</taxon>
        <taxon>Spermatophyta</taxon>
        <taxon>Magnoliopsida</taxon>
        <taxon>Liliopsida</taxon>
        <taxon>Poales</taxon>
        <taxon>Poaceae</taxon>
        <taxon>PACMAD clade</taxon>
        <taxon>Panicoideae</taxon>
        <taxon>Andropogonodae</taxon>
        <taxon>Andropogoneae</taxon>
        <taxon>Sorghinae</taxon>
        <taxon>Sorghum</taxon>
    </lineage>
</organism>
<name>A0A921R8G0_SORBI</name>
<dbReference type="CDD" id="cd03443">
    <property type="entry name" value="PaaI_thioesterase"/>
    <property type="match status" value="1"/>
</dbReference>
<evidence type="ECO:0000313" key="3">
    <source>
        <dbReference type="Proteomes" id="UP000807115"/>
    </source>
</evidence>
<evidence type="ECO:0000256" key="1">
    <source>
        <dbReference type="SAM" id="MobiDB-lite"/>
    </source>
</evidence>
<dbReference type="PANTHER" id="PTHR21660">
    <property type="entry name" value="THIOESTERASE SUPERFAMILY MEMBER-RELATED"/>
    <property type="match status" value="1"/>
</dbReference>
<dbReference type="Proteomes" id="UP000807115">
    <property type="component" value="Chromosome 3"/>
</dbReference>
<dbReference type="InterPro" id="IPR039298">
    <property type="entry name" value="ACOT13"/>
</dbReference>
<dbReference type="AlphaFoldDB" id="A0A921R8G0"/>
<protein>
    <recommendedName>
        <fullName evidence="4">Thioesterase domain-containing protein</fullName>
    </recommendedName>
</protein>
<dbReference type="PANTHER" id="PTHR21660:SF58">
    <property type="entry name" value="THIOESTERASE SUPERFAMILY PROTEIN"/>
    <property type="match status" value="1"/>
</dbReference>
<reference evidence="2" key="2">
    <citation type="submission" date="2020-10" db="EMBL/GenBank/DDBJ databases">
        <authorList>
            <person name="Cooper E.A."/>
            <person name="Brenton Z.W."/>
            <person name="Flinn B.S."/>
            <person name="Jenkins J."/>
            <person name="Shu S."/>
            <person name="Flowers D."/>
            <person name="Luo F."/>
            <person name="Wang Y."/>
            <person name="Xia P."/>
            <person name="Barry K."/>
            <person name="Daum C."/>
            <person name="Lipzen A."/>
            <person name="Yoshinaga Y."/>
            <person name="Schmutz J."/>
            <person name="Saski C."/>
            <person name="Vermerris W."/>
            <person name="Kresovich S."/>
        </authorList>
    </citation>
    <scope>NUCLEOTIDE SEQUENCE</scope>
</reference>
<dbReference type="SUPFAM" id="SSF54637">
    <property type="entry name" value="Thioesterase/thiol ester dehydrase-isomerase"/>
    <property type="match status" value="1"/>
</dbReference>
<comment type="caution">
    <text evidence="2">The sequence shown here is derived from an EMBL/GenBank/DDBJ whole genome shotgun (WGS) entry which is preliminary data.</text>
</comment>
<feature type="region of interest" description="Disordered" evidence="1">
    <location>
        <begin position="1"/>
        <end position="38"/>
    </location>
</feature>
<accession>A0A921R8G0</accession>
<feature type="region of interest" description="Disordered" evidence="1">
    <location>
        <begin position="182"/>
        <end position="204"/>
    </location>
</feature>
<dbReference type="InterPro" id="IPR029069">
    <property type="entry name" value="HotDog_dom_sf"/>
</dbReference>
<feature type="compositionally biased region" description="Basic and acidic residues" evidence="1">
    <location>
        <begin position="1"/>
        <end position="19"/>
    </location>
</feature>
<feature type="compositionally biased region" description="Acidic residues" evidence="1">
    <location>
        <begin position="195"/>
        <end position="204"/>
    </location>
</feature>
<dbReference type="Gene3D" id="3.10.129.10">
    <property type="entry name" value="Hotdog Thioesterase"/>
    <property type="match status" value="1"/>
</dbReference>
<sequence>MDIRKRGEMEEGRTSEQRSQRPNARPAAAGGVDMGDGGESRALRQVAVARKWLENPRVGYDGGVAAHAAGGSQELSCVALAGARVSVAEPGRVVCSLRVRAPVADAEGSWHTGAIAAVVDCVCSAVVHTVVGAPTATVHYSLSYFSPADRDVRMFRLTFYFLSDYPQLWSWNAHRELRPASIADGGGGGGASGEPEGEADGCDG</sequence>
<gene>
    <name evidence="2" type="ORF">BDA96_03G008800</name>
</gene>
<evidence type="ECO:0008006" key="4">
    <source>
        <dbReference type="Google" id="ProtNLM"/>
    </source>
</evidence>